<evidence type="ECO:0008006" key="4">
    <source>
        <dbReference type="Google" id="ProtNLM"/>
    </source>
</evidence>
<feature type="transmembrane region" description="Helical" evidence="1">
    <location>
        <begin position="234"/>
        <end position="252"/>
    </location>
</feature>
<evidence type="ECO:0000313" key="3">
    <source>
        <dbReference type="Proteomes" id="UP000463051"/>
    </source>
</evidence>
<evidence type="ECO:0000313" key="2">
    <source>
        <dbReference type="EMBL" id="MRN51517.1"/>
    </source>
</evidence>
<feature type="transmembrane region" description="Helical" evidence="1">
    <location>
        <begin position="61"/>
        <end position="82"/>
    </location>
</feature>
<protein>
    <recommendedName>
        <fullName evidence="4">Multidrug ABC transporter permease</fullName>
    </recommendedName>
</protein>
<dbReference type="Proteomes" id="UP000463051">
    <property type="component" value="Unassembled WGS sequence"/>
</dbReference>
<name>A0A7X2KZB8_9BACL</name>
<feature type="transmembrane region" description="Helical" evidence="1">
    <location>
        <begin position="21"/>
        <end position="41"/>
    </location>
</feature>
<feature type="transmembrane region" description="Helical" evidence="1">
    <location>
        <begin position="142"/>
        <end position="166"/>
    </location>
</feature>
<proteinExistence type="predicted"/>
<feature type="transmembrane region" description="Helical" evidence="1">
    <location>
        <begin position="264"/>
        <end position="289"/>
    </location>
</feature>
<dbReference type="EMBL" id="WJXB01000001">
    <property type="protein sequence ID" value="MRN51517.1"/>
    <property type="molecule type" value="Genomic_DNA"/>
</dbReference>
<feature type="transmembrane region" description="Helical" evidence="1">
    <location>
        <begin position="295"/>
        <end position="313"/>
    </location>
</feature>
<gene>
    <name evidence="2" type="ORF">GJB61_00650</name>
</gene>
<keyword evidence="1" id="KW-1133">Transmembrane helix</keyword>
<keyword evidence="3" id="KW-1185">Reference proteome</keyword>
<dbReference type="RefSeq" id="WP_154116145.1">
    <property type="nucleotide sequence ID" value="NZ_WJXB01000001.1"/>
</dbReference>
<keyword evidence="1" id="KW-0812">Transmembrane</keyword>
<accession>A0A7X2KZB8</accession>
<feature type="transmembrane region" description="Helical" evidence="1">
    <location>
        <begin position="178"/>
        <end position="200"/>
    </location>
</feature>
<evidence type="ECO:0000256" key="1">
    <source>
        <dbReference type="SAM" id="Phobius"/>
    </source>
</evidence>
<keyword evidence="1" id="KW-0472">Membrane</keyword>
<feature type="transmembrane region" description="Helical" evidence="1">
    <location>
        <begin position="102"/>
        <end position="130"/>
    </location>
</feature>
<comment type="caution">
    <text evidence="2">The sequence shown here is derived from an EMBL/GenBank/DDBJ whole genome shotgun (WGS) entry which is preliminary data.</text>
</comment>
<sequence>MTPSRLFFNSSIIRQNLRQHGWIGIIYALGLLFALPVQMFTRETHSSLPQEIKNLFQIGNGIQSLFIVVFPVAAGLFLLYYLQGKSPSDLWHGLPFRREHLLATHLLSGLLLLLPPVWLTAAVTAVVRQWGGNMFSYEGADIWSWCLMVSLLTIFLFCFSVFVGICTGQSIVQGIITYILLLLPAFLILLMNSHLSVYLYGYPYVYNVNSNAEIWSPLMHIMNIAANPFSVKEVWIYGALSVVFIIMSFLLYRKRHVEKAGQAIAFTAFNPLFKAGVMFCAMLICGTYFTSGKQQLGWVIGGYAIGALIGYVVAEMILRKTWQIFTRRVPLEWAVYTVLISLLLYIPASGLTGYENRVPSNDKISGVFAGGNYWMRDYSQDTLANLPIDQDPFSSDKDYIEAVRKLHLALAAVRPERNSQSVANYTRYQSFTLAYQLNNSRKLVREYLVPVKGFEPELKAVMETEAYKSEAYQMFQLEENTYRIRLSNRDKVVDISNPVEIAEFKEILKREILNMSFEEQTSDRTPQAYIEVYSDQKQNVNRSSLFYEWKPFYQELESWLVEKGYADRVRTTSAEIKSAEIMKDDFDGRISYEELYNPEKHVELARSEKRTAVTADKNFITSILEHERDFAARNGMILVRMEYKNGNTEYVQLEDSDLTPALRALLP</sequence>
<reference evidence="2 3" key="1">
    <citation type="submission" date="2019-11" db="EMBL/GenBank/DDBJ databases">
        <title>Paenibacillus monticola sp. nov., a novel PGPR strain isolated from mountain sample in China.</title>
        <authorList>
            <person name="Zhao Q."/>
            <person name="Li H.-P."/>
            <person name="Zhang J.-L."/>
        </authorList>
    </citation>
    <scope>NUCLEOTIDE SEQUENCE [LARGE SCALE GENOMIC DNA]</scope>
    <source>
        <strain evidence="2 3">LC-T2</strain>
    </source>
</reference>
<organism evidence="2 3">
    <name type="scientific">Paenibacillus monticola</name>
    <dbReference type="NCBI Taxonomy" id="2666075"/>
    <lineage>
        <taxon>Bacteria</taxon>
        <taxon>Bacillati</taxon>
        <taxon>Bacillota</taxon>
        <taxon>Bacilli</taxon>
        <taxon>Bacillales</taxon>
        <taxon>Paenibacillaceae</taxon>
        <taxon>Paenibacillus</taxon>
    </lineage>
</organism>
<dbReference type="AlphaFoldDB" id="A0A7X2KZB8"/>
<feature type="transmembrane region" description="Helical" evidence="1">
    <location>
        <begin position="333"/>
        <end position="354"/>
    </location>
</feature>